<dbReference type="PANTHER" id="PTHR44229:SF4">
    <property type="entry name" value="15-HYDROXYPROSTAGLANDIN DEHYDROGENASE [NAD(+)]"/>
    <property type="match status" value="1"/>
</dbReference>
<dbReference type="PRINTS" id="PR00081">
    <property type="entry name" value="GDHRDH"/>
</dbReference>
<sequence>MAQQVQGKTAIVTGAGSGINLEFARLLLQHGANVLFADLALRPEAQELVSQYTSTPNKAVFQKTDVTSWPDLDAMFSAAIDHFGAIDIVCPGAGVFEPYWSNFWYPPGTAKSGDDPASGRYKLMDINLTHPIRTTQLAISHFLAAQPPSSAHNPKSIVHIASIAGETAGLSYPLYYASKHGVQALVRSMADLEGLHGIRVSCVMPGVVKTPLWTDHPEKLKMVRQEGEDADTWVTPEEVAQVMLSCVKDDEIPNVIEGSPNAKDAAGERETIRIRGGSCLEVLAGFVRDVPLFNNTGPYVLGKKGASVSDADTIYQEVVGELKKPGWGKAL</sequence>
<dbReference type="HOGENOM" id="CLU_010194_13_2_1"/>
<dbReference type="InterPro" id="IPR002347">
    <property type="entry name" value="SDR_fam"/>
</dbReference>
<keyword evidence="2" id="KW-0560">Oxidoreductase</keyword>
<evidence type="ECO:0000256" key="2">
    <source>
        <dbReference type="ARBA" id="ARBA00023002"/>
    </source>
</evidence>
<comment type="similarity">
    <text evidence="1">Belongs to the short-chain dehydrogenases/reductases (SDR) family.</text>
</comment>
<organism evidence="3 4">
    <name type="scientific">Phialophora macrospora</name>
    <dbReference type="NCBI Taxonomy" id="1851006"/>
    <lineage>
        <taxon>Eukaryota</taxon>
        <taxon>Fungi</taxon>
        <taxon>Dikarya</taxon>
        <taxon>Ascomycota</taxon>
        <taxon>Pezizomycotina</taxon>
        <taxon>Eurotiomycetes</taxon>
        <taxon>Chaetothyriomycetidae</taxon>
        <taxon>Chaetothyriales</taxon>
        <taxon>Herpotrichiellaceae</taxon>
        <taxon>Phialophora</taxon>
    </lineage>
</organism>
<dbReference type="Proteomes" id="UP000054266">
    <property type="component" value="Unassembled WGS sequence"/>
</dbReference>
<reference evidence="3 4" key="1">
    <citation type="submission" date="2015-01" db="EMBL/GenBank/DDBJ databases">
        <title>The Genome Sequence of Capronia semiimmersa CBS27337.</title>
        <authorList>
            <consortium name="The Broad Institute Genomics Platform"/>
            <person name="Cuomo C."/>
            <person name="de Hoog S."/>
            <person name="Gorbushina A."/>
            <person name="Stielow B."/>
            <person name="Teixiera M."/>
            <person name="Abouelleil A."/>
            <person name="Chapman S.B."/>
            <person name="Priest M."/>
            <person name="Young S.K."/>
            <person name="Wortman J."/>
            <person name="Nusbaum C."/>
            <person name="Birren B."/>
        </authorList>
    </citation>
    <scope>NUCLEOTIDE SEQUENCE [LARGE SCALE GENOMIC DNA]</scope>
    <source>
        <strain evidence="3 4">CBS 27337</strain>
    </source>
</reference>
<dbReference type="STRING" id="5601.A0A0D2GG13"/>
<dbReference type="PANTHER" id="PTHR44229">
    <property type="entry name" value="15-HYDROXYPROSTAGLANDIN DEHYDROGENASE [NAD(+)]"/>
    <property type="match status" value="1"/>
</dbReference>
<evidence type="ECO:0000313" key="3">
    <source>
        <dbReference type="EMBL" id="KIW71169.1"/>
    </source>
</evidence>
<dbReference type="Gene3D" id="3.40.50.720">
    <property type="entry name" value="NAD(P)-binding Rossmann-like Domain"/>
    <property type="match status" value="1"/>
</dbReference>
<proteinExistence type="inferred from homology"/>
<dbReference type="FunFam" id="3.40.50.720:FF:000643">
    <property type="entry name" value="Short chain dehydrogenase/reductase family oxidoreductase, putative"/>
    <property type="match status" value="1"/>
</dbReference>
<dbReference type="InterPro" id="IPR036291">
    <property type="entry name" value="NAD(P)-bd_dom_sf"/>
</dbReference>
<dbReference type="EMBL" id="KN846957">
    <property type="protein sequence ID" value="KIW71169.1"/>
    <property type="molecule type" value="Genomic_DNA"/>
</dbReference>
<dbReference type="GO" id="GO:0005737">
    <property type="term" value="C:cytoplasm"/>
    <property type="evidence" value="ECO:0007669"/>
    <property type="project" value="TreeGrafter"/>
</dbReference>
<evidence type="ECO:0008006" key="5">
    <source>
        <dbReference type="Google" id="ProtNLM"/>
    </source>
</evidence>
<evidence type="ECO:0000256" key="1">
    <source>
        <dbReference type="ARBA" id="ARBA00006484"/>
    </source>
</evidence>
<dbReference type="SUPFAM" id="SSF51735">
    <property type="entry name" value="NAD(P)-binding Rossmann-fold domains"/>
    <property type="match status" value="1"/>
</dbReference>
<accession>A0A0D2GG13</accession>
<evidence type="ECO:0000313" key="4">
    <source>
        <dbReference type="Proteomes" id="UP000054266"/>
    </source>
</evidence>
<name>A0A0D2GG13_9EURO</name>
<protein>
    <recommendedName>
        <fullName evidence="5">3-hydroxybutyrate dehydrogenase</fullName>
    </recommendedName>
</protein>
<dbReference type="GO" id="GO:0016616">
    <property type="term" value="F:oxidoreductase activity, acting on the CH-OH group of donors, NAD or NADP as acceptor"/>
    <property type="evidence" value="ECO:0007669"/>
    <property type="project" value="TreeGrafter"/>
</dbReference>
<dbReference type="AlphaFoldDB" id="A0A0D2GG13"/>
<gene>
    <name evidence="3" type="ORF">PV04_03364</name>
</gene>
<keyword evidence="4" id="KW-1185">Reference proteome</keyword>
<dbReference type="Pfam" id="PF00106">
    <property type="entry name" value="adh_short"/>
    <property type="match status" value="1"/>
</dbReference>